<organism evidence="2 3">
    <name type="scientific">Musa troglodytarum</name>
    <name type="common">fe'i banana</name>
    <dbReference type="NCBI Taxonomy" id="320322"/>
    <lineage>
        <taxon>Eukaryota</taxon>
        <taxon>Viridiplantae</taxon>
        <taxon>Streptophyta</taxon>
        <taxon>Embryophyta</taxon>
        <taxon>Tracheophyta</taxon>
        <taxon>Spermatophyta</taxon>
        <taxon>Magnoliopsida</taxon>
        <taxon>Liliopsida</taxon>
        <taxon>Zingiberales</taxon>
        <taxon>Musaceae</taxon>
        <taxon>Musa</taxon>
    </lineage>
</organism>
<keyword evidence="3" id="KW-1185">Reference proteome</keyword>
<feature type="transmembrane region" description="Helical" evidence="1">
    <location>
        <begin position="54"/>
        <end position="72"/>
    </location>
</feature>
<keyword evidence="1" id="KW-1133">Transmembrane helix</keyword>
<keyword evidence="1" id="KW-0812">Transmembrane</keyword>
<gene>
    <name evidence="2" type="ORF">MUK42_23498</name>
</gene>
<name>A0A9E7JVG5_9LILI</name>
<evidence type="ECO:0000313" key="3">
    <source>
        <dbReference type="Proteomes" id="UP001055439"/>
    </source>
</evidence>
<accession>A0A9E7JVG5</accession>
<proteinExistence type="predicted"/>
<dbReference type="OrthoDB" id="5348404at2759"/>
<feature type="transmembrane region" description="Helical" evidence="1">
    <location>
        <begin position="21"/>
        <end position="42"/>
    </location>
</feature>
<dbReference type="EMBL" id="CP097506">
    <property type="protein sequence ID" value="URD95160.1"/>
    <property type="molecule type" value="Genomic_DNA"/>
</dbReference>
<keyword evidence="1" id="KW-0472">Membrane</keyword>
<evidence type="ECO:0000256" key="1">
    <source>
        <dbReference type="SAM" id="Phobius"/>
    </source>
</evidence>
<dbReference type="AlphaFoldDB" id="A0A9E7JVG5"/>
<reference evidence="2" key="1">
    <citation type="submission" date="2022-05" db="EMBL/GenBank/DDBJ databases">
        <title>The Musa troglodytarum L. genome provides insights into the mechanism of non-climacteric behaviour and enrichment of carotenoids.</title>
        <authorList>
            <person name="Wang J."/>
        </authorList>
    </citation>
    <scope>NUCLEOTIDE SEQUENCE</scope>
    <source>
        <tissue evidence="2">Leaf</tissue>
    </source>
</reference>
<protein>
    <submittedName>
        <fullName evidence="2">Uncharacterized protein</fullName>
    </submittedName>
</protein>
<dbReference type="Proteomes" id="UP001055439">
    <property type="component" value="Chromosome 4"/>
</dbReference>
<sequence>MTASPTLKECIKVFTFQQSVIIGRTFVLIALVLATTLILQHLRAYTNPAALELFVSSVALGFLMSIICSVFCSSDNINYLVACLGGEDRVVELLENAAREEMRSLILKTGCAFLALSLEPFGVSGDGDMGPSDVVVVGEGEAWVDNEAVVIQGGDNGAMDEHVGKRGNDRPGSTAIGFMGFMMESSSHSIPLDNIRLKRKPGWMKPGSRISIF</sequence>
<evidence type="ECO:0000313" key="2">
    <source>
        <dbReference type="EMBL" id="URD95160.1"/>
    </source>
</evidence>